<dbReference type="InterPro" id="IPR036610">
    <property type="entry name" value="PEBP-like_sf"/>
</dbReference>
<dbReference type="NCBIfam" id="TIGR00481">
    <property type="entry name" value="YbhB/YbcL family Raf kinase inhibitor-like protein"/>
    <property type="match status" value="1"/>
</dbReference>
<dbReference type="Gene3D" id="3.90.280.10">
    <property type="entry name" value="PEBP-like"/>
    <property type="match status" value="1"/>
</dbReference>
<gene>
    <name evidence="1" type="ORF">A2Z11_00320</name>
</gene>
<name>A0A1G1WGK3_9BACT</name>
<reference evidence="1 2" key="1">
    <citation type="journal article" date="2016" name="Nat. Commun.">
        <title>Thousands of microbial genomes shed light on interconnected biogeochemical processes in an aquifer system.</title>
        <authorList>
            <person name="Anantharaman K."/>
            <person name="Brown C.T."/>
            <person name="Hug L.A."/>
            <person name="Sharon I."/>
            <person name="Castelle C.J."/>
            <person name="Probst A.J."/>
            <person name="Thomas B.C."/>
            <person name="Singh A."/>
            <person name="Wilkins M.J."/>
            <person name="Karaoz U."/>
            <person name="Brodie E.L."/>
            <person name="Williams K.H."/>
            <person name="Hubbard S.S."/>
            <person name="Banfield J.F."/>
        </authorList>
    </citation>
    <scope>NUCLEOTIDE SEQUENCE [LARGE SCALE GENOMIC DNA]</scope>
</reference>
<dbReference type="AlphaFoldDB" id="A0A1G1WGK3"/>
<dbReference type="STRING" id="1802596.A2Z11_00320"/>
<evidence type="ECO:0000313" key="1">
    <source>
        <dbReference type="EMBL" id="OGY26731.1"/>
    </source>
</evidence>
<dbReference type="PANTHER" id="PTHR30289:SF1">
    <property type="entry name" value="PEBP (PHOSPHATIDYLETHANOLAMINE-BINDING PROTEIN) FAMILY PROTEIN"/>
    <property type="match status" value="1"/>
</dbReference>
<dbReference type="Proteomes" id="UP000176389">
    <property type="component" value="Unassembled WGS sequence"/>
</dbReference>
<organism evidence="1 2">
    <name type="scientific">Candidatus Woykebacteria bacterium RBG_16_43_9</name>
    <dbReference type="NCBI Taxonomy" id="1802596"/>
    <lineage>
        <taxon>Bacteria</taxon>
        <taxon>Candidatus Woykeibacteriota</taxon>
    </lineage>
</organism>
<dbReference type="SUPFAM" id="SSF49777">
    <property type="entry name" value="PEBP-like"/>
    <property type="match status" value="1"/>
</dbReference>
<dbReference type="InterPro" id="IPR008914">
    <property type="entry name" value="PEBP"/>
</dbReference>
<dbReference type="CDD" id="cd00865">
    <property type="entry name" value="PEBP_bact_arch"/>
    <property type="match status" value="1"/>
</dbReference>
<evidence type="ECO:0000313" key="2">
    <source>
        <dbReference type="Proteomes" id="UP000176389"/>
    </source>
</evidence>
<comment type="caution">
    <text evidence="1">The sequence shown here is derived from an EMBL/GenBank/DDBJ whole genome shotgun (WGS) entry which is preliminary data.</text>
</comment>
<dbReference type="PANTHER" id="PTHR30289">
    <property type="entry name" value="UNCHARACTERIZED PROTEIN YBCL-RELATED"/>
    <property type="match status" value="1"/>
</dbReference>
<proteinExistence type="predicted"/>
<dbReference type="Pfam" id="PF01161">
    <property type="entry name" value="PBP"/>
    <property type="match status" value="1"/>
</dbReference>
<dbReference type="EMBL" id="MHCS01000012">
    <property type="protein sequence ID" value="OGY26731.1"/>
    <property type="molecule type" value="Genomic_DNA"/>
</dbReference>
<dbReference type="InterPro" id="IPR005247">
    <property type="entry name" value="YbhB_YbcL/LppC-like"/>
</dbReference>
<sequence>MQITSTAFSHNNPIPAKYTCDGKDFSPPLQFSDVPANTKSLVLIVDDPDALGKTWVHWTVWNIDPQTAQIPEGEFPNESVQGVTDFGEVGYGGPCPPGGTHRYFFKLYALDNKLDLPYEARKEDIEKEMKGHIITKAELIGTYSKKSNQ</sequence>
<accession>A0A1G1WGK3</accession>
<protein>
    <submittedName>
        <fullName evidence="1">Phosphatidylethanolamine-binding protein</fullName>
    </submittedName>
</protein>